<sequence>MSGWSAIGTAARRGALTRGAALLAAGALLLLPAMAGCSGGDDGEAVPLRSLATADRAALRSGGTVTWAVDAPPATLNAFQHEADRTTDLIAGAVLPMLFVLDERGRPQLNPDYLESAEITAREPKQTVVFTLNPKAKWSDGSRIGAEDFIAQWKALNGQDAAYWSARNTGYDKIENVEAGRGKNEVLVTFARPYADWRSLFTPLYPSSVTGEAKTFNEGAKDELPLSGGPFQVKAVDARKGTVTLVRNGKWWGDPALLEELVFAAVPAGRRVEALAAGAVQIAEVSPAEADRIEANASGGDAADASGGDAARGPGGGTDVSGGEAVRGTEEEGGGRAGSGGAVYSGRVRSGRAEAADPGSDPGMSAAEAPGPDAGAFGGQAEALGALHRLAEAELAVLDGDGEPADAERAAEHYADSVAAAWRARDEAFAARERAMTEGLGRYTVHRAFSASYTQLAMNGTSEALEDERVRWALARALDRAELAALVHEPAGLPVRPLGSHLWVMGQDGYQDNSSALGETGVAAAAALLEEAGWRRGTGKDPGTDAGTEADTDTDPGTEADTEADTDTEADADPGTDAGTEADAGADTEPDAGAEADTDTGEGGPAGEADDADAKPGDVPGTGTAAAGARPPAAALADGWPLVGGPVLRLAAADRTGADPAGGLAARVLPRLDTVQPGARQRAVLLRQAAGAGWQAAAEAERAGEDDTAARLRISAVQSEAGAARAADEADEMSRQAASGVRTKDGVPLRLEFVLPAGDEAEQLREVGEHIAAMLAPLGVLAEIIEVDGAAYFEDHIIEGDFDLALYSWPASAYPATDARPVYAKPQAIPGGELFVEQNFARVGTDHIDQLLYQAATELDDERRAELLNKADVRLWAAAGSIPLFQRPELVAVDRELAGAGAFGLATPRYQDIGYRR</sequence>
<protein>
    <submittedName>
        <fullName evidence="3">Extracellular solute-binding protein, family 5 Middle</fullName>
    </submittedName>
</protein>
<dbReference type="PANTHER" id="PTHR30290:SF65">
    <property type="entry name" value="MONOACYL PHOSPHATIDYLINOSITOL TETRAMANNOSIDE-BINDING PROTEIN LPQW-RELATED"/>
    <property type="match status" value="1"/>
</dbReference>
<proteinExistence type="predicted"/>
<dbReference type="Gene3D" id="3.10.105.10">
    <property type="entry name" value="Dipeptide-binding Protein, Domain 3"/>
    <property type="match status" value="2"/>
</dbReference>
<feature type="compositionally biased region" description="Basic and acidic residues" evidence="1">
    <location>
        <begin position="533"/>
        <end position="543"/>
    </location>
</feature>
<feature type="compositionally biased region" description="Low complexity" evidence="1">
    <location>
        <begin position="617"/>
        <end position="632"/>
    </location>
</feature>
<dbReference type="Proteomes" id="UP000199207">
    <property type="component" value="Unassembled WGS sequence"/>
</dbReference>
<dbReference type="InterPro" id="IPR039424">
    <property type="entry name" value="SBP_5"/>
</dbReference>
<feature type="domain" description="Solute-binding protein family 5" evidence="2">
    <location>
        <begin position="446"/>
        <end position="540"/>
    </location>
</feature>
<dbReference type="AlphaFoldDB" id="A0A1I1ESX3"/>
<evidence type="ECO:0000313" key="3">
    <source>
        <dbReference type="EMBL" id="SFB90229.1"/>
    </source>
</evidence>
<dbReference type="GO" id="GO:1904680">
    <property type="term" value="F:peptide transmembrane transporter activity"/>
    <property type="evidence" value="ECO:0007669"/>
    <property type="project" value="TreeGrafter"/>
</dbReference>
<dbReference type="PANTHER" id="PTHR30290">
    <property type="entry name" value="PERIPLASMIC BINDING COMPONENT OF ABC TRANSPORTER"/>
    <property type="match status" value="1"/>
</dbReference>
<accession>A0A1I1ESX3</accession>
<dbReference type="InterPro" id="IPR000914">
    <property type="entry name" value="SBP_5_dom"/>
</dbReference>
<feature type="domain" description="Solute-binding protein family 5" evidence="2">
    <location>
        <begin position="111"/>
        <end position="301"/>
    </location>
</feature>
<keyword evidence="4" id="KW-1185">Reference proteome</keyword>
<name>A0A1I1ESX3_9ACTN</name>
<dbReference type="SUPFAM" id="SSF53850">
    <property type="entry name" value="Periplasmic binding protein-like II"/>
    <property type="match status" value="3"/>
</dbReference>
<dbReference type="Gene3D" id="3.90.76.10">
    <property type="entry name" value="Dipeptide-binding Protein, Domain 1"/>
    <property type="match status" value="1"/>
</dbReference>
<feature type="compositionally biased region" description="Acidic residues" evidence="1">
    <location>
        <begin position="584"/>
        <end position="600"/>
    </location>
</feature>
<dbReference type="GO" id="GO:0015833">
    <property type="term" value="P:peptide transport"/>
    <property type="evidence" value="ECO:0007669"/>
    <property type="project" value="TreeGrafter"/>
</dbReference>
<feature type="compositionally biased region" description="Low complexity" evidence="1">
    <location>
        <begin position="297"/>
        <end position="312"/>
    </location>
</feature>
<feature type="region of interest" description="Disordered" evidence="1">
    <location>
        <begin position="297"/>
        <end position="379"/>
    </location>
</feature>
<gene>
    <name evidence="3" type="ORF">SAMN05421773_101451</name>
</gene>
<organism evidence="3 4">
    <name type="scientific">Streptomyces aidingensis</name>
    <dbReference type="NCBI Taxonomy" id="910347"/>
    <lineage>
        <taxon>Bacteria</taxon>
        <taxon>Bacillati</taxon>
        <taxon>Actinomycetota</taxon>
        <taxon>Actinomycetes</taxon>
        <taxon>Kitasatosporales</taxon>
        <taxon>Streptomycetaceae</taxon>
        <taxon>Streptomyces</taxon>
    </lineage>
</organism>
<dbReference type="InterPro" id="IPR006311">
    <property type="entry name" value="TAT_signal"/>
</dbReference>
<reference evidence="3 4" key="1">
    <citation type="submission" date="2016-10" db="EMBL/GenBank/DDBJ databases">
        <authorList>
            <person name="de Groot N.N."/>
        </authorList>
    </citation>
    <scope>NUCLEOTIDE SEQUENCE [LARGE SCALE GENOMIC DNA]</scope>
    <source>
        <strain evidence="3 4">CGMCC 4.5739</strain>
    </source>
</reference>
<dbReference type="PROSITE" id="PS51318">
    <property type="entry name" value="TAT"/>
    <property type="match status" value="1"/>
</dbReference>
<evidence type="ECO:0000313" key="4">
    <source>
        <dbReference type="Proteomes" id="UP000199207"/>
    </source>
</evidence>
<dbReference type="Pfam" id="PF00496">
    <property type="entry name" value="SBP_bac_5"/>
    <property type="match status" value="2"/>
</dbReference>
<feature type="region of interest" description="Disordered" evidence="1">
    <location>
        <begin position="533"/>
        <end position="632"/>
    </location>
</feature>
<feature type="compositionally biased region" description="Acidic residues" evidence="1">
    <location>
        <begin position="548"/>
        <end position="574"/>
    </location>
</feature>
<dbReference type="STRING" id="910347.SAMN05421773_101451"/>
<evidence type="ECO:0000256" key="1">
    <source>
        <dbReference type="SAM" id="MobiDB-lite"/>
    </source>
</evidence>
<dbReference type="EMBL" id="FOLM01000001">
    <property type="protein sequence ID" value="SFB90229.1"/>
    <property type="molecule type" value="Genomic_DNA"/>
</dbReference>
<evidence type="ECO:0000259" key="2">
    <source>
        <dbReference type="Pfam" id="PF00496"/>
    </source>
</evidence>
<dbReference type="Gene3D" id="3.40.190.10">
    <property type="entry name" value="Periplasmic binding protein-like II"/>
    <property type="match status" value="1"/>
</dbReference>
<dbReference type="RefSeq" id="WP_175541214.1">
    <property type="nucleotide sequence ID" value="NZ_FOLM01000001.1"/>
</dbReference>